<sequence length="100" mass="10390">MNADKGKETKEKPIVKVPKSKIGRAFFFGSQVAGALSAVRSLRAARQKSDRLALVHAVLNAAMLVVTLLVAARTVREAKQVAAAPAAEPLMLPAASGAGK</sequence>
<protein>
    <submittedName>
        <fullName evidence="2">Uncharacterized protein</fullName>
    </submittedName>
</protein>
<comment type="caution">
    <text evidence="2">The sequence shown here is derived from an EMBL/GenBank/DDBJ whole genome shotgun (WGS) entry which is preliminary data.</text>
</comment>
<dbReference type="AlphaFoldDB" id="A0A8J7WLQ0"/>
<gene>
    <name evidence="2" type="ORF">KGA66_01980</name>
</gene>
<keyword evidence="1" id="KW-0472">Membrane</keyword>
<proteinExistence type="predicted"/>
<evidence type="ECO:0000313" key="3">
    <source>
        <dbReference type="Proteomes" id="UP000677913"/>
    </source>
</evidence>
<dbReference type="EMBL" id="JAGSXH010000004">
    <property type="protein sequence ID" value="MBS2961800.1"/>
    <property type="molecule type" value="Genomic_DNA"/>
</dbReference>
<evidence type="ECO:0000256" key="1">
    <source>
        <dbReference type="SAM" id="Phobius"/>
    </source>
</evidence>
<dbReference type="Proteomes" id="UP000677913">
    <property type="component" value="Unassembled WGS sequence"/>
</dbReference>
<organism evidence="2 3">
    <name type="scientific">Actinocrinis puniceicyclus</name>
    <dbReference type="NCBI Taxonomy" id="977794"/>
    <lineage>
        <taxon>Bacteria</taxon>
        <taxon>Bacillati</taxon>
        <taxon>Actinomycetota</taxon>
        <taxon>Actinomycetes</taxon>
        <taxon>Catenulisporales</taxon>
        <taxon>Actinospicaceae</taxon>
        <taxon>Actinocrinis</taxon>
    </lineage>
</organism>
<reference evidence="2" key="1">
    <citation type="submission" date="2021-04" db="EMBL/GenBank/DDBJ databases">
        <title>Genome based classification of Actinospica acidithermotolerans sp. nov., an actinobacterium isolated from an Indonesian hot spring.</title>
        <authorList>
            <person name="Kusuma A.B."/>
            <person name="Putra K.E."/>
            <person name="Nafisah S."/>
            <person name="Loh J."/>
            <person name="Nouioui I."/>
            <person name="Goodfellow M."/>
        </authorList>
    </citation>
    <scope>NUCLEOTIDE SEQUENCE</scope>
    <source>
        <strain evidence="2">DSM 45618</strain>
    </source>
</reference>
<dbReference type="RefSeq" id="WP_211463826.1">
    <property type="nucleotide sequence ID" value="NZ_JAGSXH010000004.1"/>
</dbReference>
<accession>A0A8J7WLQ0</accession>
<keyword evidence="3" id="KW-1185">Reference proteome</keyword>
<name>A0A8J7WLQ0_9ACTN</name>
<keyword evidence="1" id="KW-1133">Transmembrane helix</keyword>
<evidence type="ECO:0000313" key="2">
    <source>
        <dbReference type="EMBL" id="MBS2961800.1"/>
    </source>
</evidence>
<feature type="transmembrane region" description="Helical" evidence="1">
    <location>
        <begin position="54"/>
        <end position="72"/>
    </location>
</feature>
<keyword evidence="1" id="KW-0812">Transmembrane</keyword>